<feature type="transmembrane region" description="Helical" evidence="12">
    <location>
        <begin position="266"/>
        <end position="295"/>
    </location>
</feature>
<dbReference type="PROSITE" id="PS50885">
    <property type="entry name" value="HAMP"/>
    <property type="match status" value="1"/>
</dbReference>
<dbReference type="InterPro" id="IPR050640">
    <property type="entry name" value="Bact_2-comp_sensor_kinase"/>
</dbReference>
<dbReference type="GO" id="GO:0000155">
    <property type="term" value="F:phosphorelay sensor kinase activity"/>
    <property type="evidence" value="ECO:0007669"/>
    <property type="project" value="InterPro"/>
</dbReference>
<dbReference type="InterPro" id="IPR036890">
    <property type="entry name" value="HATPase_C_sf"/>
</dbReference>
<evidence type="ECO:0000256" key="9">
    <source>
        <dbReference type="ARBA" id="ARBA00022989"/>
    </source>
</evidence>
<dbReference type="EMBL" id="RAYQ01000003">
    <property type="protein sequence ID" value="RKI93161.1"/>
    <property type="molecule type" value="Genomic_DNA"/>
</dbReference>
<feature type="domain" description="HAMP" evidence="13">
    <location>
        <begin position="297"/>
        <end position="349"/>
    </location>
</feature>
<evidence type="ECO:0000256" key="6">
    <source>
        <dbReference type="ARBA" id="ARBA00022741"/>
    </source>
</evidence>
<proteinExistence type="predicted"/>
<keyword evidence="15" id="KW-1185">Reference proteome</keyword>
<dbReference type="Gene3D" id="6.10.340.10">
    <property type="match status" value="1"/>
</dbReference>
<reference evidence="14 15" key="1">
    <citation type="submission" date="2018-09" db="EMBL/GenBank/DDBJ databases">
        <title>Murine metabolic-syndrome-specific gut microbial biobank.</title>
        <authorList>
            <person name="Liu C."/>
        </authorList>
    </citation>
    <scope>NUCLEOTIDE SEQUENCE [LARGE SCALE GENOMIC DNA]</scope>
    <source>
        <strain evidence="14 15">0.1xD8-82</strain>
    </source>
</reference>
<dbReference type="SMART" id="SM00304">
    <property type="entry name" value="HAMP"/>
    <property type="match status" value="1"/>
</dbReference>
<dbReference type="SUPFAM" id="SSF55874">
    <property type="entry name" value="ATPase domain of HSP90 chaperone/DNA topoisomerase II/histidine kinase"/>
    <property type="match status" value="1"/>
</dbReference>
<gene>
    <name evidence="14" type="ORF">D7V94_04050</name>
</gene>
<evidence type="ECO:0000256" key="2">
    <source>
        <dbReference type="ARBA" id="ARBA00022475"/>
    </source>
</evidence>
<dbReference type="InterPro" id="IPR010559">
    <property type="entry name" value="Sig_transdc_His_kin_internal"/>
</dbReference>
<keyword evidence="6" id="KW-0547">Nucleotide-binding</keyword>
<dbReference type="OrthoDB" id="9776552at2"/>
<organism evidence="14 15">
    <name type="scientific">Parablautia intestinalis</name>
    <dbReference type="NCBI Taxonomy" id="2320100"/>
    <lineage>
        <taxon>Bacteria</taxon>
        <taxon>Bacillati</taxon>
        <taxon>Bacillota</taxon>
        <taxon>Clostridia</taxon>
        <taxon>Lachnospirales</taxon>
        <taxon>Lachnospiraceae</taxon>
        <taxon>Parablautia</taxon>
    </lineage>
</organism>
<dbReference type="RefSeq" id="WP_120467040.1">
    <property type="nucleotide sequence ID" value="NZ_RAYQ01000003.1"/>
</dbReference>
<dbReference type="GO" id="GO:0005524">
    <property type="term" value="F:ATP binding"/>
    <property type="evidence" value="ECO:0007669"/>
    <property type="project" value="UniProtKB-KW"/>
</dbReference>
<dbReference type="Proteomes" id="UP000280696">
    <property type="component" value="Unassembled WGS sequence"/>
</dbReference>
<dbReference type="GO" id="GO:0005886">
    <property type="term" value="C:plasma membrane"/>
    <property type="evidence" value="ECO:0007669"/>
    <property type="project" value="UniProtKB-SubCell"/>
</dbReference>
<evidence type="ECO:0000256" key="5">
    <source>
        <dbReference type="ARBA" id="ARBA00022692"/>
    </source>
</evidence>
<evidence type="ECO:0000256" key="1">
    <source>
        <dbReference type="ARBA" id="ARBA00004651"/>
    </source>
</evidence>
<dbReference type="Pfam" id="PF06580">
    <property type="entry name" value="His_kinase"/>
    <property type="match status" value="1"/>
</dbReference>
<dbReference type="Pfam" id="PF02518">
    <property type="entry name" value="HATPase_c"/>
    <property type="match status" value="1"/>
</dbReference>
<feature type="transmembrane region" description="Helical" evidence="12">
    <location>
        <begin position="18"/>
        <end position="37"/>
    </location>
</feature>
<comment type="subcellular location">
    <subcellularLocation>
        <location evidence="1">Cell membrane</location>
        <topology evidence="1">Multi-pass membrane protein</topology>
    </subcellularLocation>
</comment>
<dbReference type="InterPro" id="IPR003660">
    <property type="entry name" value="HAMP_dom"/>
</dbReference>
<keyword evidence="8" id="KW-0067">ATP-binding</keyword>
<dbReference type="PANTHER" id="PTHR34220:SF11">
    <property type="entry name" value="SENSOR PROTEIN KINASE HPTS"/>
    <property type="match status" value="1"/>
</dbReference>
<keyword evidence="3" id="KW-0597">Phosphoprotein</keyword>
<evidence type="ECO:0000256" key="3">
    <source>
        <dbReference type="ARBA" id="ARBA00022553"/>
    </source>
</evidence>
<accession>A0A3A9B042</accession>
<name>A0A3A9B042_9FIRM</name>
<dbReference type="PANTHER" id="PTHR34220">
    <property type="entry name" value="SENSOR HISTIDINE KINASE YPDA"/>
    <property type="match status" value="1"/>
</dbReference>
<evidence type="ECO:0000256" key="11">
    <source>
        <dbReference type="ARBA" id="ARBA00023136"/>
    </source>
</evidence>
<dbReference type="SMART" id="SM00387">
    <property type="entry name" value="HATPase_c"/>
    <property type="match status" value="1"/>
</dbReference>
<evidence type="ECO:0000256" key="4">
    <source>
        <dbReference type="ARBA" id="ARBA00022679"/>
    </source>
</evidence>
<evidence type="ECO:0000256" key="7">
    <source>
        <dbReference type="ARBA" id="ARBA00022777"/>
    </source>
</evidence>
<protein>
    <submittedName>
        <fullName evidence="14">HAMP domain-containing protein</fullName>
    </submittedName>
</protein>
<dbReference type="Gene3D" id="3.30.565.10">
    <property type="entry name" value="Histidine kinase-like ATPase, C-terminal domain"/>
    <property type="match status" value="1"/>
</dbReference>
<dbReference type="InterPro" id="IPR003594">
    <property type="entry name" value="HATPase_dom"/>
</dbReference>
<evidence type="ECO:0000256" key="8">
    <source>
        <dbReference type="ARBA" id="ARBA00022840"/>
    </source>
</evidence>
<keyword evidence="5 12" id="KW-0812">Transmembrane</keyword>
<keyword evidence="10" id="KW-0902">Two-component regulatory system</keyword>
<evidence type="ECO:0000313" key="15">
    <source>
        <dbReference type="Proteomes" id="UP000280696"/>
    </source>
</evidence>
<sequence length="582" mass="67760">MHKHILPFKDLSLAQKMMYLYVMIVFVPMILMSTFYIRTLSKRLHEQYCLAKHEMLSQSTNAIENNLSQVRFCTHSFQYNTNLMRYVEHYDFSSADGAEMWIKYVRPAFYQLYVMNPEFKNICIWRKDSKKLNDAHSVLNAQDNPYLDYIEPMSYKTMQLLFEDEDEDNETICKIFNILVDVNHFHKIGYVEVDCSFAFLFQPLNFVSSGELLLLSYHDTVYQVSADENGKVHLLPYSGDSSQYKNSISSRLNLLDMELYYYYPDFVILSNLTIFPILIGMILLLALFSFAYYLFYHYIVKRITNLTSHMLNAREDPLLPCPSDASPDEIGTMTNVYNEMTARINQLIAEIIQKEHLANQAQYYAMQSQIHPHFLYNTLENIDMLIEVGENQKASQMIALFGKILRYNISRARQLSTIGEETGHIEDYIKLYSFRMREDFSYQIEMEPGCSDIRCPYCMLQPIVENSFKHGFRQEDRELWIHLKVYSQEDYVLIEIEDNGSGITPKRLKQVRKTLQNGNSSAAASASIGLENVNDRIVLLCGSDCGLFVESLDPGLKITVKLKNPILKKELCNVKDEYFNCG</sequence>
<keyword evidence="2" id="KW-1003">Cell membrane</keyword>
<keyword evidence="7" id="KW-0418">Kinase</keyword>
<evidence type="ECO:0000256" key="10">
    <source>
        <dbReference type="ARBA" id="ARBA00023012"/>
    </source>
</evidence>
<evidence type="ECO:0000259" key="13">
    <source>
        <dbReference type="PROSITE" id="PS50885"/>
    </source>
</evidence>
<keyword evidence="11 12" id="KW-0472">Membrane</keyword>
<dbReference type="AlphaFoldDB" id="A0A3A9B042"/>
<evidence type="ECO:0000256" key="12">
    <source>
        <dbReference type="SAM" id="Phobius"/>
    </source>
</evidence>
<comment type="caution">
    <text evidence="14">The sequence shown here is derived from an EMBL/GenBank/DDBJ whole genome shotgun (WGS) entry which is preliminary data.</text>
</comment>
<evidence type="ECO:0000313" key="14">
    <source>
        <dbReference type="EMBL" id="RKI93161.1"/>
    </source>
</evidence>
<keyword evidence="9 12" id="KW-1133">Transmembrane helix</keyword>
<keyword evidence="4" id="KW-0808">Transferase</keyword>